<dbReference type="InterPro" id="IPR036086">
    <property type="entry name" value="ParB/Sulfiredoxin_sf"/>
</dbReference>
<protein>
    <submittedName>
        <fullName evidence="2">ParB/RepB/Spo0J family partition protein</fullName>
    </submittedName>
</protein>
<dbReference type="InterPro" id="IPR003115">
    <property type="entry name" value="ParB_N"/>
</dbReference>
<dbReference type="EMBL" id="FQZQ01000021">
    <property type="protein sequence ID" value="SHK18803.1"/>
    <property type="molecule type" value="Genomic_DNA"/>
</dbReference>
<dbReference type="GO" id="GO:0045881">
    <property type="term" value="P:positive regulation of sporulation resulting in formation of a cellular spore"/>
    <property type="evidence" value="ECO:0007669"/>
    <property type="project" value="TreeGrafter"/>
</dbReference>
<dbReference type="Gene3D" id="3.90.1530.10">
    <property type="entry name" value="Conserved hypothetical protein from pyrococcus furiosus pfu- 392566-001, ParB domain"/>
    <property type="match status" value="1"/>
</dbReference>
<dbReference type="PANTHER" id="PTHR33375">
    <property type="entry name" value="CHROMOSOME-PARTITIONING PROTEIN PARB-RELATED"/>
    <property type="match status" value="1"/>
</dbReference>
<evidence type="ECO:0000313" key="2">
    <source>
        <dbReference type="EMBL" id="SHK18803.1"/>
    </source>
</evidence>
<sequence>MCAQSPEADAAASPSPIWMADKVIQSPISILKPYEKNNRVHTAKSTAKLKASVAQFGFVTPILVDGQNGIIAGHGRYEAAKALGLKTVPTVVADHLSEAEVRALRIADNKLAELSDWNETALQIEFAELMDLSLDG</sequence>
<feature type="domain" description="ParB-like N-terminal" evidence="1">
    <location>
        <begin position="24"/>
        <end position="110"/>
    </location>
</feature>
<dbReference type="GO" id="GO:0005694">
    <property type="term" value="C:chromosome"/>
    <property type="evidence" value="ECO:0007669"/>
    <property type="project" value="TreeGrafter"/>
</dbReference>
<dbReference type="STRING" id="1470563.SAMN05444000_12130"/>
<accession>A0A1M6QFH1</accession>
<evidence type="ECO:0000313" key="3">
    <source>
        <dbReference type="Proteomes" id="UP000183982"/>
    </source>
</evidence>
<dbReference type="PANTHER" id="PTHR33375:SF1">
    <property type="entry name" value="CHROMOSOME-PARTITIONING PROTEIN PARB-RELATED"/>
    <property type="match status" value="1"/>
</dbReference>
<dbReference type="Proteomes" id="UP000183982">
    <property type="component" value="Unassembled WGS sequence"/>
</dbReference>
<dbReference type="InterPro" id="IPR050336">
    <property type="entry name" value="Chromosome_partition/occlusion"/>
</dbReference>
<name>A0A1M6QFH1_9RHOB</name>
<evidence type="ECO:0000259" key="1">
    <source>
        <dbReference type="SMART" id="SM00470"/>
    </source>
</evidence>
<organism evidence="2 3">
    <name type="scientific">Shimia gijangensis</name>
    <dbReference type="NCBI Taxonomy" id="1470563"/>
    <lineage>
        <taxon>Bacteria</taxon>
        <taxon>Pseudomonadati</taxon>
        <taxon>Pseudomonadota</taxon>
        <taxon>Alphaproteobacteria</taxon>
        <taxon>Rhodobacterales</taxon>
        <taxon>Roseobacteraceae</taxon>
    </lineage>
</organism>
<dbReference type="RefSeq" id="WP_073255242.1">
    <property type="nucleotide sequence ID" value="NZ_FQZQ01000021.1"/>
</dbReference>
<reference evidence="3" key="1">
    <citation type="submission" date="2016-11" db="EMBL/GenBank/DDBJ databases">
        <authorList>
            <person name="Varghese N."/>
            <person name="Submissions S."/>
        </authorList>
    </citation>
    <scope>NUCLEOTIDE SEQUENCE [LARGE SCALE GENOMIC DNA]</scope>
    <source>
        <strain evidence="3">DSM 100564</strain>
    </source>
</reference>
<dbReference type="SMART" id="SM00470">
    <property type="entry name" value="ParB"/>
    <property type="match status" value="1"/>
</dbReference>
<dbReference type="GO" id="GO:0007059">
    <property type="term" value="P:chromosome segregation"/>
    <property type="evidence" value="ECO:0007669"/>
    <property type="project" value="TreeGrafter"/>
</dbReference>
<keyword evidence="3" id="KW-1185">Reference proteome</keyword>
<gene>
    <name evidence="2" type="ORF">SAMN05444000_12130</name>
</gene>
<dbReference type="Pfam" id="PF02195">
    <property type="entry name" value="ParB_N"/>
    <property type="match status" value="1"/>
</dbReference>
<dbReference type="CDD" id="cd16403">
    <property type="entry name" value="ParB_N_like_MT"/>
    <property type="match status" value="1"/>
</dbReference>
<dbReference type="AlphaFoldDB" id="A0A1M6QFH1"/>
<proteinExistence type="predicted"/>
<dbReference type="SUPFAM" id="SSF110849">
    <property type="entry name" value="ParB/Sulfiredoxin"/>
    <property type="match status" value="1"/>
</dbReference>